<reference evidence="2 3" key="1">
    <citation type="submission" date="2017-07" db="EMBL/GenBank/DDBJ databases">
        <title>Amycolatopsis thailandensis Genome sequencing and assembly.</title>
        <authorList>
            <person name="Kaur N."/>
            <person name="Mayilraj S."/>
        </authorList>
    </citation>
    <scope>NUCLEOTIDE SEQUENCE [LARGE SCALE GENOMIC DNA]</scope>
    <source>
        <strain evidence="2 3">JCM 16380</strain>
    </source>
</reference>
<dbReference type="AlphaFoldDB" id="A0A229RIX4"/>
<dbReference type="InterPro" id="IPR023393">
    <property type="entry name" value="START-like_dom_sf"/>
</dbReference>
<feature type="compositionally biased region" description="Basic and acidic residues" evidence="1">
    <location>
        <begin position="77"/>
        <end position="87"/>
    </location>
</feature>
<dbReference type="Gene3D" id="3.30.530.20">
    <property type="match status" value="1"/>
</dbReference>
<evidence type="ECO:0000313" key="2">
    <source>
        <dbReference type="EMBL" id="OXM46626.1"/>
    </source>
</evidence>
<dbReference type="InterPro" id="IPR019587">
    <property type="entry name" value="Polyketide_cyclase/dehydratase"/>
</dbReference>
<feature type="region of interest" description="Disordered" evidence="1">
    <location>
        <begin position="67"/>
        <end position="87"/>
    </location>
</feature>
<evidence type="ECO:0008006" key="4">
    <source>
        <dbReference type="Google" id="ProtNLM"/>
    </source>
</evidence>
<dbReference type="OrthoDB" id="5244508at2"/>
<name>A0A229RIX4_9PSEU</name>
<proteinExistence type="predicted"/>
<evidence type="ECO:0000256" key="1">
    <source>
        <dbReference type="SAM" id="MobiDB-lite"/>
    </source>
</evidence>
<dbReference type="EMBL" id="NMQT01000148">
    <property type="protein sequence ID" value="OXM46626.1"/>
    <property type="molecule type" value="Genomic_DNA"/>
</dbReference>
<accession>A0A229RIX4</accession>
<sequence length="145" mass="15774">MTEFRHTATIDLPASDLFAYLREPRNLPHFFPQLSQAEPEGGDAVHVEADVDGEHVEAEAWLKVDEESRSLSWGSEGPHDYHGRLSIEDAGANESRLTVTLSSVREAGDEEVQRGLEETVAALAHTAVADSDVEAAEEQGGWAGH</sequence>
<evidence type="ECO:0000313" key="3">
    <source>
        <dbReference type="Proteomes" id="UP000215223"/>
    </source>
</evidence>
<dbReference type="Pfam" id="PF10604">
    <property type="entry name" value="Polyketide_cyc2"/>
    <property type="match status" value="1"/>
</dbReference>
<gene>
    <name evidence="2" type="ORF">CFP71_36660</name>
</gene>
<organism evidence="2 3">
    <name type="scientific">Amycolatopsis thailandensis</name>
    <dbReference type="NCBI Taxonomy" id="589330"/>
    <lineage>
        <taxon>Bacteria</taxon>
        <taxon>Bacillati</taxon>
        <taxon>Actinomycetota</taxon>
        <taxon>Actinomycetes</taxon>
        <taxon>Pseudonocardiales</taxon>
        <taxon>Pseudonocardiaceae</taxon>
        <taxon>Amycolatopsis</taxon>
    </lineage>
</organism>
<protein>
    <recommendedName>
        <fullName evidence="4">Polyketide cyclase</fullName>
    </recommendedName>
</protein>
<dbReference type="RefSeq" id="WP_093938510.1">
    <property type="nucleotide sequence ID" value="NZ_NMQT01000148.1"/>
</dbReference>
<dbReference type="Proteomes" id="UP000215223">
    <property type="component" value="Unassembled WGS sequence"/>
</dbReference>
<keyword evidence="3" id="KW-1185">Reference proteome</keyword>
<comment type="caution">
    <text evidence="2">The sequence shown here is derived from an EMBL/GenBank/DDBJ whole genome shotgun (WGS) entry which is preliminary data.</text>
</comment>
<dbReference type="SUPFAM" id="SSF55961">
    <property type="entry name" value="Bet v1-like"/>
    <property type="match status" value="1"/>
</dbReference>